<dbReference type="InterPro" id="IPR004176">
    <property type="entry name" value="Clp_R_N"/>
</dbReference>
<evidence type="ECO:0000259" key="3">
    <source>
        <dbReference type="PROSITE" id="PS51903"/>
    </source>
</evidence>
<protein>
    <submittedName>
        <fullName evidence="4">ATP-dependent Clp protease ATP-binding subunit</fullName>
    </submittedName>
</protein>
<accession>A0ABS9IV63</accession>
<evidence type="ECO:0000313" key="5">
    <source>
        <dbReference type="Proteomes" id="UP001200110"/>
    </source>
</evidence>
<feature type="domain" description="Clp R" evidence="3">
    <location>
        <begin position="108"/>
        <end position="247"/>
    </location>
</feature>
<dbReference type="EMBL" id="JAKKOR010000009">
    <property type="protein sequence ID" value="MCF8589449.1"/>
    <property type="molecule type" value="Genomic_DNA"/>
</dbReference>
<evidence type="ECO:0000256" key="1">
    <source>
        <dbReference type="PROSITE-ProRule" id="PRU01251"/>
    </source>
</evidence>
<keyword evidence="1" id="KW-0677">Repeat</keyword>
<reference evidence="4 5" key="1">
    <citation type="submission" date="2022-01" db="EMBL/GenBank/DDBJ databases">
        <authorList>
            <person name="Huang Y."/>
        </authorList>
    </citation>
    <scope>NUCLEOTIDE SEQUENCE [LARGE SCALE GENOMIC DNA]</scope>
    <source>
        <strain evidence="4 5">HY366</strain>
    </source>
</reference>
<dbReference type="Pfam" id="PF02861">
    <property type="entry name" value="Clp_N"/>
    <property type="match status" value="1"/>
</dbReference>
<keyword evidence="4" id="KW-0645">Protease</keyword>
<keyword evidence="4" id="KW-0067">ATP-binding</keyword>
<sequence>MVSSTPRPSTPPSNTPLSPPVRLDDLIDAIKTVHHDPLEQLSDAVLAADHLGEVADHLIGHFVDQARRGGASWTQIGASMGVSKQAVQKRFTPKAPGIASDLDPSQGFNRFTPRARNLLAAAHNAASAAGNPEVTSAHLVLGLVADRESLAIAVLNRLGLDADALAESVRDTLPDAVEVPDLIPYDTAAKKILELTFRHALRLGHNYIGTEHIVLALYEDENGSGPLNDTGITADRFEASLVELLAQYTADQDSAVGDTAVGDD</sequence>
<gene>
    <name evidence="4" type="ORF">L5G33_13380</name>
</gene>
<dbReference type="InterPro" id="IPR036628">
    <property type="entry name" value="Clp_N_dom_sf"/>
</dbReference>
<dbReference type="SUPFAM" id="SSF81923">
    <property type="entry name" value="Double Clp-N motif"/>
    <property type="match status" value="1"/>
</dbReference>
<dbReference type="Gene3D" id="1.10.1780.10">
    <property type="entry name" value="Clp, N-terminal domain"/>
    <property type="match status" value="1"/>
</dbReference>
<feature type="region of interest" description="Disordered" evidence="2">
    <location>
        <begin position="1"/>
        <end position="21"/>
    </location>
</feature>
<dbReference type="GO" id="GO:0008233">
    <property type="term" value="F:peptidase activity"/>
    <property type="evidence" value="ECO:0007669"/>
    <property type="project" value="UniProtKB-KW"/>
</dbReference>
<dbReference type="GO" id="GO:0005524">
    <property type="term" value="F:ATP binding"/>
    <property type="evidence" value="ECO:0007669"/>
    <property type="project" value="UniProtKB-KW"/>
</dbReference>
<evidence type="ECO:0000256" key="2">
    <source>
        <dbReference type="SAM" id="MobiDB-lite"/>
    </source>
</evidence>
<comment type="caution">
    <text evidence="4">The sequence shown here is derived from an EMBL/GenBank/DDBJ whole genome shotgun (WGS) entry which is preliminary data.</text>
</comment>
<name>A0ABS9IV63_9ACTN</name>
<keyword evidence="4" id="KW-0378">Hydrolase</keyword>
<keyword evidence="5" id="KW-1185">Reference proteome</keyword>
<organism evidence="4 5">
    <name type="scientific">Gordonia liuliyuniae</name>
    <dbReference type="NCBI Taxonomy" id="2911517"/>
    <lineage>
        <taxon>Bacteria</taxon>
        <taxon>Bacillati</taxon>
        <taxon>Actinomycetota</taxon>
        <taxon>Actinomycetes</taxon>
        <taxon>Mycobacteriales</taxon>
        <taxon>Gordoniaceae</taxon>
        <taxon>Gordonia</taxon>
    </lineage>
</organism>
<dbReference type="RefSeq" id="WP_236998665.1">
    <property type="nucleotide sequence ID" value="NZ_JAKKOR010000009.1"/>
</dbReference>
<dbReference type="GO" id="GO:0006508">
    <property type="term" value="P:proteolysis"/>
    <property type="evidence" value="ECO:0007669"/>
    <property type="project" value="UniProtKB-KW"/>
</dbReference>
<evidence type="ECO:0000313" key="4">
    <source>
        <dbReference type="EMBL" id="MCF8589449.1"/>
    </source>
</evidence>
<feature type="compositionally biased region" description="Pro residues" evidence="2">
    <location>
        <begin position="8"/>
        <end position="19"/>
    </location>
</feature>
<dbReference type="Proteomes" id="UP001200110">
    <property type="component" value="Unassembled WGS sequence"/>
</dbReference>
<keyword evidence="4" id="KW-0547">Nucleotide-binding</keyword>
<dbReference type="PROSITE" id="PS51903">
    <property type="entry name" value="CLP_R"/>
    <property type="match status" value="1"/>
</dbReference>
<proteinExistence type="predicted"/>